<dbReference type="Gene3D" id="3.40.710.10">
    <property type="entry name" value="DD-peptidase/beta-lactamase superfamily"/>
    <property type="match status" value="1"/>
</dbReference>
<evidence type="ECO:0000256" key="1">
    <source>
        <dbReference type="ARBA" id="ARBA00011076"/>
    </source>
</evidence>
<evidence type="ECO:0000256" key="4">
    <source>
        <dbReference type="ARBA" id="ARBA00049534"/>
    </source>
</evidence>
<dbReference type="Pfam" id="PF04960">
    <property type="entry name" value="Glutaminase"/>
    <property type="match status" value="1"/>
</dbReference>
<dbReference type="NCBIfam" id="NF009020">
    <property type="entry name" value="PRK12356.1"/>
    <property type="match status" value="1"/>
</dbReference>
<evidence type="ECO:0000256" key="3">
    <source>
        <dbReference type="ARBA" id="ARBA00022801"/>
    </source>
</evidence>
<organism evidence="7 8">
    <name type="scientific">Umboniibacter marinipuniceus</name>
    <dbReference type="NCBI Taxonomy" id="569599"/>
    <lineage>
        <taxon>Bacteria</taxon>
        <taxon>Pseudomonadati</taxon>
        <taxon>Pseudomonadota</taxon>
        <taxon>Gammaproteobacteria</taxon>
        <taxon>Cellvibrionales</taxon>
        <taxon>Cellvibrionaceae</taxon>
        <taxon>Umboniibacter</taxon>
    </lineage>
</organism>
<feature type="binding site" evidence="5">
    <location>
        <position position="189"/>
    </location>
    <ligand>
        <name>substrate</name>
    </ligand>
</feature>
<dbReference type="PANTHER" id="PTHR12544">
    <property type="entry name" value="GLUTAMINASE"/>
    <property type="match status" value="1"/>
</dbReference>
<evidence type="ECO:0000256" key="5">
    <source>
        <dbReference type="HAMAP-Rule" id="MF_00313"/>
    </source>
</evidence>
<dbReference type="EC" id="3.5.1.2" evidence="2 5"/>
<dbReference type="InterPro" id="IPR015868">
    <property type="entry name" value="Glutaminase"/>
</dbReference>
<protein>
    <recommendedName>
        <fullName evidence="2 5">Glutaminase</fullName>
        <ecNumber evidence="2 5">3.5.1.2</ecNumber>
    </recommendedName>
</protein>
<dbReference type="NCBIfam" id="TIGR03814">
    <property type="entry name" value="Gln_ase"/>
    <property type="match status" value="1"/>
</dbReference>
<dbReference type="PANTHER" id="PTHR12544:SF48">
    <property type="entry name" value="GLUTAMINASE 1"/>
    <property type="match status" value="1"/>
</dbReference>
<dbReference type="EMBL" id="REFJ01000001">
    <property type="protein sequence ID" value="RMA82560.1"/>
    <property type="molecule type" value="Genomic_DNA"/>
</dbReference>
<feature type="signal peptide" evidence="6">
    <location>
        <begin position="1"/>
        <end position="28"/>
    </location>
</feature>
<feature type="binding site" evidence="5">
    <location>
        <position position="145"/>
    </location>
    <ligand>
        <name>substrate</name>
    </ligand>
</feature>
<dbReference type="GO" id="GO:0006543">
    <property type="term" value="P:L-glutamine catabolic process"/>
    <property type="evidence" value="ECO:0007669"/>
    <property type="project" value="TreeGrafter"/>
</dbReference>
<feature type="binding site" evidence="5">
    <location>
        <position position="196"/>
    </location>
    <ligand>
        <name>substrate</name>
    </ligand>
</feature>
<dbReference type="InterPro" id="IPR012338">
    <property type="entry name" value="Beta-lactam/transpept-like"/>
</dbReference>
<feature type="binding site" evidence="5">
    <location>
        <position position="220"/>
    </location>
    <ligand>
        <name>substrate</name>
    </ligand>
</feature>
<dbReference type="AlphaFoldDB" id="A0A3M0ACA8"/>
<keyword evidence="5" id="KW-0007">Acetylation</keyword>
<dbReference type="Proteomes" id="UP000267187">
    <property type="component" value="Unassembled WGS sequence"/>
</dbReference>
<proteinExistence type="inferred from homology"/>
<feature type="binding site" evidence="5">
    <location>
        <position position="94"/>
    </location>
    <ligand>
        <name>substrate</name>
    </ligand>
</feature>
<dbReference type="GO" id="GO:0004359">
    <property type="term" value="F:glutaminase activity"/>
    <property type="evidence" value="ECO:0007669"/>
    <property type="project" value="UniProtKB-UniRule"/>
</dbReference>
<feature type="binding site" evidence="5">
    <location>
        <position position="272"/>
    </location>
    <ligand>
        <name>substrate</name>
    </ligand>
</feature>
<keyword evidence="6" id="KW-0732">Signal</keyword>
<dbReference type="GO" id="GO:0006537">
    <property type="term" value="P:glutamate biosynthetic process"/>
    <property type="evidence" value="ECO:0007669"/>
    <property type="project" value="TreeGrafter"/>
</dbReference>
<comment type="similarity">
    <text evidence="1 5">Belongs to the glutaminase family.</text>
</comment>
<dbReference type="RefSeq" id="WP_121875883.1">
    <property type="nucleotide sequence ID" value="NZ_REFJ01000001.1"/>
</dbReference>
<dbReference type="OrthoDB" id="9788822at2"/>
<keyword evidence="3 5" id="KW-0378">Hydrolase</keyword>
<comment type="caution">
    <text evidence="7">The sequence shown here is derived from an EMBL/GenBank/DDBJ whole genome shotgun (WGS) entry which is preliminary data.</text>
</comment>
<evidence type="ECO:0000256" key="2">
    <source>
        <dbReference type="ARBA" id="ARBA00012918"/>
    </source>
</evidence>
<reference evidence="7 8" key="1">
    <citation type="submission" date="2018-10" db="EMBL/GenBank/DDBJ databases">
        <title>Genomic Encyclopedia of Type Strains, Phase IV (KMG-IV): sequencing the most valuable type-strain genomes for metagenomic binning, comparative biology and taxonomic classification.</title>
        <authorList>
            <person name="Goeker M."/>
        </authorList>
    </citation>
    <scope>NUCLEOTIDE SEQUENCE [LARGE SCALE GENOMIC DNA]</scope>
    <source>
        <strain evidence="7 8">DSM 25080</strain>
    </source>
</reference>
<gene>
    <name evidence="5" type="primary">glsA</name>
    <name evidence="7" type="ORF">DFR27_0510</name>
</gene>
<sequence>MDIHIKRLAAKLAPACLALIVVANYAIADFSDEALQRAVDEAYAEFKDDQRGENADYIPILAEVPSDLFAVVIATRDGKLFTAGDIEYRFSIQSVSKPFTAALIMNQQSPEVIREKIGVEPTGMPFNSKLALAVYEQRSVNPLVNAGAIAAVSLVEANDEAQRWELIHRNIEGFAGSELAILDEVFESEYSSASSNRGIANILFNDNRLYADPEESLRVYTMQCSIGVNTRDLAVMGATLANGGENPITGERMLAAEDVPELLAIMATAGFYDESGEWMFSAGLPAKTGVGGGIVAVVPGKFAIAAFAPRLDEAGNSVRAMEAIRHISSALGVGVFGANSYD</sequence>
<feature type="chain" id="PRO_5018089731" description="Glutaminase" evidence="6">
    <location>
        <begin position="29"/>
        <end position="342"/>
    </location>
</feature>
<comment type="catalytic activity">
    <reaction evidence="4 5">
        <text>L-glutamine + H2O = L-glutamate + NH4(+)</text>
        <dbReference type="Rhea" id="RHEA:15889"/>
        <dbReference type="ChEBI" id="CHEBI:15377"/>
        <dbReference type="ChEBI" id="CHEBI:28938"/>
        <dbReference type="ChEBI" id="CHEBI:29985"/>
        <dbReference type="ChEBI" id="CHEBI:58359"/>
        <dbReference type="EC" id="3.5.1.2"/>
    </reaction>
</comment>
<evidence type="ECO:0000256" key="6">
    <source>
        <dbReference type="SAM" id="SignalP"/>
    </source>
</evidence>
<name>A0A3M0ACA8_9GAMM</name>
<evidence type="ECO:0000313" key="8">
    <source>
        <dbReference type="Proteomes" id="UP000267187"/>
    </source>
</evidence>
<evidence type="ECO:0000313" key="7">
    <source>
        <dbReference type="EMBL" id="RMA82560.1"/>
    </source>
</evidence>
<keyword evidence="8" id="KW-1185">Reference proteome</keyword>
<dbReference type="SUPFAM" id="SSF56601">
    <property type="entry name" value="beta-lactamase/transpeptidase-like"/>
    <property type="match status" value="1"/>
</dbReference>
<feature type="binding site" evidence="5">
    <location>
        <position position="290"/>
    </location>
    <ligand>
        <name>substrate</name>
    </ligand>
</feature>
<accession>A0A3M0ACA8</accession>
<comment type="subunit">
    <text evidence="5">Homotetramer.</text>
</comment>
<dbReference type="HAMAP" id="MF_00313">
    <property type="entry name" value="Glutaminase"/>
    <property type="match status" value="1"/>
</dbReference>